<organism evidence="8 9">
    <name type="scientific">Candidatus Sungbacteria bacterium RIFCSPHIGHO2_01_FULL_50_25</name>
    <dbReference type="NCBI Taxonomy" id="1802265"/>
    <lineage>
        <taxon>Bacteria</taxon>
        <taxon>Candidatus Sungiibacteriota</taxon>
    </lineage>
</organism>
<comment type="subcellular location">
    <subcellularLocation>
        <location evidence="1">Chromosome</location>
    </subcellularLocation>
</comment>
<dbReference type="InterPro" id="IPR050777">
    <property type="entry name" value="SET2_Histone-Lys_MeTrsfase"/>
</dbReference>
<feature type="domain" description="SET" evidence="6">
    <location>
        <begin position="13"/>
        <end position="119"/>
    </location>
</feature>
<evidence type="ECO:0000256" key="5">
    <source>
        <dbReference type="ARBA" id="ARBA00022691"/>
    </source>
</evidence>
<sequence>MPRQYLRYTWVSPKLKSGKSVIHGDGVFADQKIAEGEKVMEFGGELVSREHAFSGNYRSRSIWMVEKDLFSALPKADTQISLDENLNHSCDANTWLEDEVTLTARREIEPGEEITLDQGTWNFEDSAYTDNKEQCSCGAVTCRHILTENDWKILDVQERYRGHFHPMLQKAIDAS</sequence>
<keyword evidence="5" id="KW-0949">S-adenosyl-L-methionine</keyword>
<evidence type="ECO:0000313" key="8">
    <source>
        <dbReference type="EMBL" id="OGZ96373.1"/>
    </source>
</evidence>
<evidence type="ECO:0000313" key="9">
    <source>
        <dbReference type="Proteomes" id="UP000178574"/>
    </source>
</evidence>
<dbReference type="PANTHER" id="PTHR22884">
    <property type="entry name" value="SET DOMAIN PROTEINS"/>
    <property type="match status" value="1"/>
</dbReference>
<dbReference type="EMBL" id="MHQD01000014">
    <property type="protein sequence ID" value="OGZ96373.1"/>
    <property type="molecule type" value="Genomic_DNA"/>
</dbReference>
<name>A0A1G2KAY6_9BACT</name>
<dbReference type="InterPro" id="IPR046341">
    <property type="entry name" value="SET_dom_sf"/>
</dbReference>
<gene>
    <name evidence="8" type="ORF">A2847_00995</name>
</gene>
<keyword evidence="2" id="KW-0158">Chromosome</keyword>
<dbReference type="PROSITE" id="PS50868">
    <property type="entry name" value="POST_SET"/>
    <property type="match status" value="1"/>
</dbReference>
<evidence type="ECO:0000259" key="6">
    <source>
        <dbReference type="PROSITE" id="PS50280"/>
    </source>
</evidence>
<dbReference type="SMART" id="SM00317">
    <property type="entry name" value="SET"/>
    <property type="match status" value="1"/>
</dbReference>
<feature type="domain" description="Post-SET" evidence="7">
    <location>
        <begin position="131"/>
        <end position="147"/>
    </location>
</feature>
<accession>A0A1G2KAY6</accession>
<comment type="caution">
    <text evidence="8">The sequence shown here is derived from an EMBL/GenBank/DDBJ whole genome shotgun (WGS) entry which is preliminary data.</text>
</comment>
<dbReference type="GO" id="GO:0005694">
    <property type="term" value="C:chromosome"/>
    <property type="evidence" value="ECO:0007669"/>
    <property type="project" value="UniProtKB-SubCell"/>
</dbReference>
<dbReference type="AlphaFoldDB" id="A0A1G2KAY6"/>
<evidence type="ECO:0000256" key="3">
    <source>
        <dbReference type="ARBA" id="ARBA00022603"/>
    </source>
</evidence>
<keyword evidence="3" id="KW-0489">Methyltransferase</keyword>
<dbReference type="Pfam" id="PF00856">
    <property type="entry name" value="SET"/>
    <property type="match status" value="1"/>
</dbReference>
<dbReference type="Gene3D" id="2.170.270.10">
    <property type="entry name" value="SET domain"/>
    <property type="match status" value="1"/>
</dbReference>
<evidence type="ECO:0008006" key="10">
    <source>
        <dbReference type="Google" id="ProtNLM"/>
    </source>
</evidence>
<reference evidence="8 9" key="1">
    <citation type="journal article" date="2016" name="Nat. Commun.">
        <title>Thousands of microbial genomes shed light on interconnected biogeochemical processes in an aquifer system.</title>
        <authorList>
            <person name="Anantharaman K."/>
            <person name="Brown C.T."/>
            <person name="Hug L.A."/>
            <person name="Sharon I."/>
            <person name="Castelle C.J."/>
            <person name="Probst A.J."/>
            <person name="Thomas B.C."/>
            <person name="Singh A."/>
            <person name="Wilkins M.J."/>
            <person name="Karaoz U."/>
            <person name="Brodie E.L."/>
            <person name="Williams K.H."/>
            <person name="Hubbard S.S."/>
            <person name="Banfield J.F."/>
        </authorList>
    </citation>
    <scope>NUCLEOTIDE SEQUENCE [LARGE SCALE GENOMIC DNA]</scope>
</reference>
<dbReference type="Proteomes" id="UP000178574">
    <property type="component" value="Unassembled WGS sequence"/>
</dbReference>
<proteinExistence type="predicted"/>
<dbReference type="InterPro" id="IPR001214">
    <property type="entry name" value="SET_dom"/>
</dbReference>
<dbReference type="PROSITE" id="PS50280">
    <property type="entry name" value="SET"/>
    <property type="match status" value="1"/>
</dbReference>
<evidence type="ECO:0000256" key="4">
    <source>
        <dbReference type="ARBA" id="ARBA00022679"/>
    </source>
</evidence>
<evidence type="ECO:0000256" key="1">
    <source>
        <dbReference type="ARBA" id="ARBA00004286"/>
    </source>
</evidence>
<dbReference type="InterPro" id="IPR003616">
    <property type="entry name" value="Post-SET_dom"/>
</dbReference>
<evidence type="ECO:0000256" key="2">
    <source>
        <dbReference type="ARBA" id="ARBA00022454"/>
    </source>
</evidence>
<keyword evidence="4" id="KW-0808">Transferase</keyword>
<evidence type="ECO:0000259" key="7">
    <source>
        <dbReference type="PROSITE" id="PS50868"/>
    </source>
</evidence>
<dbReference type="SUPFAM" id="SSF82199">
    <property type="entry name" value="SET domain"/>
    <property type="match status" value="1"/>
</dbReference>
<dbReference type="GO" id="GO:0032259">
    <property type="term" value="P:methylation"/>
    <property type="evidence" value="ECO:0007669"/>
    <property type="project" value="UniProtKB-KW"/>
</dbReference>
<dbReference type="GO" id="GO:0008168">
    <property type="term" value="F:methyltransferase activity"/>
    <property type="evidence" value="ECO:0007669"/>
    <property type="project" value="UniProtKB-KW"/>
</dbReference>
<protein>
    <recommendedName>
        <fullName evidence="10">SET domain-containing protein</fullName>
    </recommendedName>
</protein>